<reference evidence="14" key="1">
    <citation type="submission" date="2017-08" db="EMBL/GenBank/DDBJ databases">
        <title>A dynamic microbial community with high functional redundancy inhabits the cold, oxic subseafloor aquifer.</title>
        <authorList>
            <person name="Tully B.J."/>
            <person name="Wheat C.G."/>
            <person name="Glazer B.T."/>
            <person name="Huber J.A."/>
        </authorList>
    </citation>
    <scope>NUCLEOTIDE SEQUENCE [LARGE SCALE GENOMIC DNA]</scope>
</reference>
<dbReference type="InterPro" id="IPR006075">
    <property type="entry name" value="Asn/Gln-tRNA_Trfase_suB/E_cat"/>
</dbReference>
<dbReference type="EMBL" id="NVWI01000002">
    <property type="protein sequence ID" value="PCJ42616.1"/>
    <property type="molecule type" value="Genomic_DNA"/>
</dbReference>
<dbReference type="NCBIfam" id="NF004014">
    <property type="entry name" value="PRK05477.1-4"/>
    <property type="match status" value="1"/>
</dbReference>
<comment type="subunit">
    <text evidence="2 11">Heterotrimer of A, B and C subunits.</text>
</comment>
<keyword evidence="7 11" id="KW-0648">Protein biosynthesis</keyword>
<dbReference type="GO" id="GO:0005524">
    <property type="term" value="F:ATP binding"/>
    <property type="evidence" value="ECO:0007669"/>
    <property type="project" value="UniProtKB-KW"/>
</dbReference>
<dbReference type="Pfam" id="PF02934">
    <property type="entry name" value="GatB_N"/>
    <property type="match status" value="1"/>
</dbReference>
<dbReference type="Pfam" id="PF02637">
    <property type="entry name" value="GatB_Yqey"/>
    <property type="match status" value="1"/>
</dbReference>
<dbReference type="GO" id="GO:0050566">
    <property type="term" value="F:asparaginyl-tRNA synthase (glutamine-hydrolyzing) activity"/>
    <property type="evidence" value="ECO:0007669"/>
    <property type="project" value="RHEA"/>
</dbReference>
<sequence length="476" mass="52577">MEWETVIGLEVHVQLATKSKLFSGSSIEFGAEPNTQANVFDLALPGTLPVLNKKALEMAVKFGVAIDAEIGLKSVFDRKNYFYPDLPKGYQTSQLDFPIVGKGSLDVTLEDGSIKTIGITRAHMEEDAGKSLHEDFHGETGIDLNRAGTPLLEIVSEPEIRSATEAVAFLKKLHSLILYLGISDGDMSKGNMRCDANVSVRLKGEELGTRAEVKNINSFKFVEKAINIEVARQIELLEDGGRVVQETRLYDSEKNETRSMRSKEVANDYRYFPEPDLLPVLIDEAYIEEIRATLPELPDTKRQRFMNEYKLSEYDALVLTNDLATANYFEAVVLVCGNAKLSANWVSVDLQAYLNEAEIPISESPVRPELLGGLINKITDNTISSKIAKTVFEAMLAGEGNAENIIKTKGLKQVTDSGAIETMVATVIANNPEQVEQYQSGKEKVFGFFVGQIMKESKGKANPAQVNQILKDKLSK</sequence>
<dbReference type="FunFam" id="1.10.10.410:FF:000001">
    <property type="entry name" value="Aspartyl/glutamyl-tRNA(Asn/Gln) amidotransferase subunit B"/>
    <property type="match status" value="1"/>
</dbReference>
<dbReference type="InterPro" id="IPR004413">
    <property type="entry name" value="GatB"/>
</dbReference>
<dbReference type="PROSITE" id="PS01234">
    <property type="entry name" value="GATB"/>
    <property type="match status" value="1"/>
</dbReference>
<dbReference type="HAMAP" id="MF_00121">
    <property type="entry name" value="GatB"/>
    <property type="match status" value="1"/>
</dbReference>
<dbReference type="InterPro" id="IPR014746">
    <property type="entry name" value="Gln_synth/guanido_kin_cat_dom"/>
</dbReference>
<evidence type="ECO:0000313" key="13">
    <source>
        <dbReference type="EMBL" id="PCJ42616.1"/>
    </source>
</evidence>
<dbReference type="NCBIfam" id="TIGR00133">
    <property type="entry name" value="gatB"/>
    <property type="match status" value="1"/>
</dbReference>
<dbReference type="PANTHER" id="PTHR11659:SF0">
    <property type="entry name" value="GLUTAMYL-TRNA(GLN) AMIDOTRANSFERASE SUBUNIT B, MITOCHONDRIAL"/>
    <property type="match status" value="1"/>
</dbReference>
<dbReference type="SUPFAM" id="SSF55931">
    <property type="entry name" value="Glutamine synthetase/guanido kinase"/>
    <property type="match status" value="1"/>
</dbReference>
<evidence type="ECO:0000256" key="10">
    <source>
        <dbReference type="ARBA" id="ARBA00047913"/>
    </source>
</evidence>
<dbReference type="GO" id="GO:0050567">
    <property type="term" value="F:glutaminyl-tRNA synthase (glutamine-hydrolyzing) activity"/>
    <property type="evidence" value="ECO:0007669"/>
    <property type="project" value="UniProtKB-UniRule"/>
</dbReference>
<dbReference type="InterPro" id="IPR042114">
    <property type="entry name" value="GatB_C_1"/>
</dbReference>
<comment type="caution">
    <text evidence="13">The sequence shown here is derived from an EMBL/GenBank/DDBJ whole genome shotgun (WGS) entry which is preliminary data.</text>
</comment>
<dbReference type="SUPFAM" id="SSF89095">
    <property type="entry name" value="GatB/YqeY motif"/>
    <property type="match status" value="1"/>
</dbReference>
<dbReference type="Gene3D" id="1.10.10.410">
    <property type="match status" value="1"/>
</dbReference>
<evidence type="ECO:0000256" key="6">
    <source>
        <dbReference type="ARBA" id="ARBA00022840"/>
    </source>
</evidence>
<proteinExistence type="inferred from homology"/>
<dbReference type="SMART" id="SM00845">
    <property type="entry name" value="GatB_Yqey"/>
    <property type="match status" value="1"/>
</dbReference>
<comment type="catalytic activity">
    <reaction evidence="9 11">
        <text>L-aspartyl-tRNA(Asn) + L-glutamine + ATP + H2O = L-asparaginyl-tRNA(Asn) + L-glutamate + ADP + phosphate + 2 H(+)</text>
        <dbReference type="Rhea" id="RHEA:14513"/>
        <dbReference type="Rhea" id="RHEA-COMP:9674"/>
        <dbReference type="Rhea" id="RHEA-COMP:9677"/>
        <dbReference type="ChEBI" id="CHEBI:15377"/>
        <dbReference type="ChEBI" id="CHEBI:15378"/>
        <dbReference type="ChEBI" id="CHEBI:29985"/>
        <dbReference type="ChEBI" id="CHEBI:30616"/>
        <dbReference type="ChEBI" id="CHEBI:43474"/>
        <dbReference type="ChEBI" id="CHEBI:58359"/>
        <dbReference type="ChEBI" id="CHEBI:78515"/>
        <dbReference type="ChEBI" id="CHEBI:78516"/>
        <dbReference type="ChEBI" id="CHEBI:456216"/>
    </reaction>
</comment>
<dbReference type="EC" id="6.3.5.-" evidence="11"/>
<dbReference type="AlphaFoldDB" id="A0A2A5CGV0"/>
<evidence type="ECO:0000256" key="2">
    <source>
        <dbReference type="ARBA" id="ARBA00011123"/>
    </source>
</evidence>
<evidence type="ECO:0000256" key="3">
    <source>
        <dbReference type="ARBA" id="ARBA00016923"/>
    </source>
</evidence>
<keyword evidence="13" id="KW-0808">Transferase</keyword>
<feature type="domain" description="Asn/Gln amidotransferase" evidence="12">
    <location>
        <begin position="327"/>
        <end position="474"/>
    </location>
</feature>
<dbReference type="FunFam" id="1.10.150.380:FF:000001">
    <property type="entry name" value="Aspartyl/glutamyl-tRNA(Asn/Gln) amidotransferase subunit B"/>
    <property type="match status" value="1"/>
</dbReference>
<comment type="catalytic activity">
    <reaction evidence="10 11">
        <text>L-glutamyl-tRNA(Gln) + L-glutamine + ATP + H2O = L-glutaminyl-tRNA(Gln) + L-glutamate + ADP + phosphate + H(+)</text>
        <dbReference type="Rhea" id="RHEA:17521"/>
        <dbReference type="Rhea" id="RHEA-COMP:9681"/>
        <dbReference type="Rhea" id="RHEA-COMP:9684"/>
        <dbReference type="ChEBI" id="CHEBI:15377"/>
        <dbReference type="ChEBI" id="CHEBI:15378"/>
        <dbReference type="ChEBI" id="CHEBI:29985"/>
        <dbReference type="ChEBI" id="CHEBI:30616"/>
        <dbReference type="ChEBI" id="CHEBI:43474"/>
        <dbReference type="ChEBI" id="CHEBI:58359"/>
        <dbReference type="ChEBI" id="CHEBI:78520"/>
        <dbReference type="ChEBI" id="CHEBI:78521"/>
        <dbReference type="ChEBI" id="CHEBI:456216"/>
    </reaction>
</comment>
<dbReference type="InterPro" id="IPR017959">
    <property type="entry name" value="Asn/Gln-tRNA_amidoTrfase_suB/E"/>
</dbReference>
<organism evidence="13 14">
    <name type="scientific">SAR86 cluster bacterium</name>
    <dbReference type="NCBI Taxonomy" id="2030880"/>
    <lineage>
        <taxon>Bacteria</taxon>
        <taxon>Pseudomonadati</taxon>
        <taxon>Pseudomonadota</taxon>
        <taxon>Gammaproteobacteria</taxon>
        <taxon>SAR86 cluster</taxon>
    </lineage>
</organism>
<evidence type="ECO:0000256" key="1">
    <source>
        <dbReference type="ARBA" id="ARBA00005306"/>
    </source>
</evidence>
<dbReference type="Gene3D" id="1.10.150.380">
    <property type="entry name" value="GatB domain, N-terminal subdomain"/>
    <property type="match status" value="1"/>
</dbReference>
<dbReference type="PANTHER" id="PTHR11659">
    <property type="entry name" value="GLUTAMYL-TRNA GLN AMIDOTRANSFERASE SUBUNIT B MITOCHONDRIAL AND PROKARYOTIC PET112-RELATED"/>
    <property type="match status" value="1"/>
</dbReference>
<dbReference type="InterPro" id="IPR023168">
    <property type="entry name" value="GatB_Yqey_C_2"/>
</dbReference>
<evidence type="ECO:0000256" key="7">
    <source>
        <dbReference type="ARBA" id="ARBA00022917"/>
    </source>
</evidence>
<keyword evidence="6 11" id="KW-0067">ATP-binding</keyword>
<accession>A0A2A5CGV0</accession>
<comment type="similarity">
    <text evidence="1 11">Belongs to the GatB/GatE family. GatB subfamily.</text>
</comment>
<evidence type="ECO:0000256" key="9">
    <source>
        <dbReference type="ARBA" id="ARBA00047380"/>
    </source>
</evidence>
<evidence type="ECO:0000313" key="14">
    <source>
        <dbReference type="Proteomes" id="UP000228987"/>
    </source>
</evidence>
<dbReference type="GO" id="GO:0016740">
    <property type="term" value="F:transferase activity"/>
    <property type="evidence" value="ECO:0007669"/>
    <property type="project" value="UniProtKB-KW"/>
</dbReference>
<protein>
    <recommendedName>
        <fullName evidence="3 11">Aspartyl/glutamyl-tRNA(Asn/Gln) amidotransferase subunit B</fullName>
        <shortName evidence="11">Asp/Glu-ADT subunit B</shortName>
        <ecNumber evidence="11">6.3.5.-</ecNumber>
    </recommendedName>
</protein>
<evidence type="ECO:0000259" key="12">
    <source>
        <dbReference type="SMART" id="SM00845"/>
    </source>
</evidence>
<dbReference type="InterPro" id="IPR018027">
    <property type="entry name" value="Asn/Gln_amidotransferase"/>
</dbReference>
<keyword evidence="5 11" id="KW-0547">Nucleotide-binding</keyword>
<evidence type="ECO:0000256" key="4">
    <source>
        <dbReference type="ARBA" id="ARBA00022598"/>
    </source>
</evidence>
<dbReference type="InterPro" id="IPR017958">
    <property type="entry name" value="Gln-tRNA_amidoTrfase_suB_CS"/>
</dbReference>
<evidence type="ECO:0000256" key="8">
    <source>
        <dbReference type="ARBA" id="ARBA00024799"/>
    </source>
</evidence>
<dbReference type="GO" id="GO:0006412">
    <property type="term" value="P:translation"/>
    <property type="evidence" value="ECO:0007669"/>
    <property type="project" value="UniProtKB-UniRule"/>
</dbReference>
<dbReference type="Proteomes" id="UP000228987">
    <property type="component" value="Unassembled WGS sequence"/>
</dbReference>
<gene>
    <name evidence="11" type="primary">gatB</name>
    <name evidence="13" type="ORF">COA71_03650</name>
</gene>
<evidence type="ECO:0000256" key="11">
    <source>
        <dbReference type="HAMAP-Rule" id="MF_00121"/>
    </source>
</evidence>
<evidence type="ECO:0000256" key="5">
    <source>
        <dbReference type="ARBA" id="ARBA00022741"/>
    </source>
</evidence>
<name>A0A2A5CGV0_9GAMM</name>
<dbReference type="GO" id="GO:0070681">
    <property type="term" value="P:glutaminyl-tRNAGln biosynthesis via transamidation"/>
    <property type="evidence" value="ECO:0007669"/>
    <property type="project" value="TreeGrafter"/>
</dbReference>
<dbReference type="NCBIfam" id="NF004015">
    <property type="entry name" value="PRK05477.1-5"/>
    <property type="match status" value="1"/>
</dbReference>
<dbReference type="NCBIfam" id="NF004012">
    <property type="entry name" value="PRK05477.1-2"/>
    <property type="match status" value="1"/>
</dbReference>
<keyword evidence="4 11" id="KW-0436">Ligase</keyword>
<comment type="function">
    <text evidence="8 11">Allows the formation of correctly charged Asn-tRNA(Asn) or Gln-tRNA(Gln) through the transamidation of misacylated Asp-tRNA(Asn) or Glu-tRNA(Gln) in organisms which lack either or both of asparaginyl-tRNA or glutaminyl-tRNA synthetases. The reaction takes place in the presence of glutamine and ATP through an activated phospho-Asp-tRNA(Asn) or phospho-Glu-tRNA(Gln).</text>
</comment>
<dbReference type="InterPro" id="IPR003789">
    <property type="entry name" value="Asn/Gln_tRNA_amidoTrase-B-like"/>
</dbReference>